<dbReference type="AlphaFoldDB" id="A0AAD5N228"/>
<sequence length="67" mass="7717">MILSSEHQENMKFVNTLTSSSVEDGVVMDLNDELLKEGRHLCTNYWYTTESLAERLLQRNTYLSGTC</sequence>
<name>A0AAD5N228_PARTN</name>
<reference evidence="1" key="1">
    <citation type="submission" date="2021-06" db="EMBL/GenBank/DDBJ databases">
        <title>Parelaphostrongylus tenuis whole genome reference sequence.</title>
        <authorList>
            <person name="Garwood T.J."/>
            <person name="Larsen P.A."/>
            <person name="Fountain-Jones N.M."/>
            <person name="Garbe J.R."/>
            <person name="Macchietto M.G."/>
            <person name="Kania S.A."/>
            <person name="Gerhold R.W."/>
            <person name="Richards J.E."/>
            <person name="Wolf T.M."/>
        </authorList>
    </citation>
    <scope>NUCLEOTIDE SEQUENCE</scope>
    <source>
        <strain evidence="1">MNPRO001-30</strain>
        <tissue evidence="1">Meninges</tissue>
    </source>
</reference>
<gene>
    <name evidence="1" type="ORF">KIN20_013438</name>
</gene>
<keyword evidence="2" id="KW-1185">Reference proteome</keyword>
<dbReference type="Proteomes" id="UP001196413">
    <property type="component" value="Unassembled WGS sequence"/>
</dbReference>
<comment type="caution">
    <text evidence="1">The sequence shown here is derived from an EMBL/GenBank/DDBJ whole genome shotgun (WGS) entry which is preliminary data.</text>
</comment>
<proteinExistence type="predicted"/>
<organism evidence="1 2">
    <name type="scientific">Parelaphostrongylus tenuis</name>
    <name type="common">Meningeal worm</name>
    <dbReference type="NCBI Taxonomy" id="148309"/>
    <lineage>
        <taxon>Eukaryota</taxon>
        <taxon>Metazoa</taxon>
        <taxon>Ecdysozoa</taxon>
        <taxon>Nematoda</taxon>
        <taxon>Chromadorea</taxon>
        <taxon>Rhabditida</taxon>
        <taxon>Rhabditina</taxon>
        <taxon>Rhabditomorpha</taxon>
        <taxon>Strongyloidea</taxon>
        <taxon>Metastrongylidae</taxon>
        <taxon>Parelaphostrongylus</taxon>
    </lineage>
</organism>
<accession>A0AAD5N228</accession>
<dbReference type="EMBL" id="JAHQIW010002634">
    <property type="protein sequence ID" value="KAJ1355874.1"/>
    <property type="molecule type" value="Genomic_DNA"/>
</dbReference>
<protein>
    <submittedName>
        <fullName evidence="1">Uncharacterized protein</fullName>
    </submittedName>
</protein>
<evidence type="ECO:0000313" key="2">
    <source>
        <dbReference type="Proteomes" id="UP001196413"/>
    </source>
</evidence>
<evidence type="ECO:0000313" key="1">
    <source>
        <dbReference type="EMBL" id="KAJ1355874.1"/>
    </source>
</evidence>